<feature type="compositionally biased region" description="Basic and acidic residues" evidence="4">
    <location>
        <begin position="86"/>
        <end position="97"/>
    </location>
</feature>
<comment type="similarity">
    <text evidence="2">Belongs to the NRDE2 family.</text>
</comment>
<feature type="compositionally biased region" description="Basic and acidic residues" evidence="4">
    <location>
        <begin position="25"/>
        <end position="49"/>
    </location>
</feature>
<feature type="compositionally biased region" description="Polar residues" evidence="4">
    <location>
        <begin position="178"/>
        <end position="187"/>
    </location>
</feature>
<feature type="compositionally biased region" description="Acidic residues" evidence="4">
    <location>
        <begin position="249"/>
        <end position="261"/>
    </location>
</feature>
<dbReference type="Proteomes" id="UP001385951">
    <property type="component" value="Unassembled WGS sequence"/>
</dbReference>
<evidence type="ECO:0008006" key="7">
    <source>
        <dbReference type="Google" id="ProtNLM"/>
    </source>
</evidence>
<evidence type="ECO:0000313" key="6">
    <source>
        <dbReference type="Proteomes" id="UP001385951"/>
    </source>
</evidence>
<keyword evidence="3" id="KW-0539">Nucleus</keyword>
<protein>
    <recommendedName>
        <fullName evidence="7">DUF1740-domain-containing protein</fullName>
    </recommendedName>
</protein>
<evidence type="ECO:0000256" key="1">
    <source>
        <dbReference type="ARBA" id="ARBA00004123"/>
    </source>
</evidence>
<organism evidence="5 6">
    <name type="scientific">Cerrena zonata</name>
    <dbReference type="NCBI Taxonomy" id="2478898"/>
    <lineage>
        <taxon>Eukaryota</taxon>
        <taxon>Fungi</taxon>
        <taxon>Dikarya</taxon>
        <taxon>Basidiomycota</taxon>
        <taxon>Agaricomycotina</taxon>
        <taxon>Agaricomycetes</taxon>
        <taxon>Polyporales</taxon>
        <taxon>Cerrenaceae</taxon>
        <taxon>Cerrena</taxon>
    </lineage>
</organism>
<feature type="compositionally biased region" description="Basic and acidic residues" evidence="4">
    <location>
        <begin position="57"/>
        <end position="74"/>
    </location>
</feature>
<gene>
    <name evidence="5" type="ORF">QCA50_002086</name>
</gene>
<sequence length="965" mass="109101">MSAPSFKSFPPSFSSFPELEPGPSKPKEEPKKKEKKERREKEKESTKGSKDRKHHDKDKDRKHSRRETDEDSGSRKHKSKKHKHRDREPDYSKDLKQDNYNPSYQDSQSLLDGKPLFFSDGRGDALNVTYGSIHAGDVPKYYPVARGRKVMGLPALTAIHKGHHSIVLDVGSGRRKTQGLTDSSSRHLLQAPPKRRLIPVPGGTDKSQEVDGFIRISSRKPRSGDPSYRAITEGKHDSDSSSASSPSGSEDEGSSSDDSDTVPETSLQATLRSLGERVASDPSSIPTWLSLLSHTLSTIPTSSKNATKARSEISVSILSKALKGHPTNTRSRSLRLKYLQAGSELWTEEQTRTEWEEALKYGGNEIWLDWLDWRIRRVERDLDGIVESAKRAYAVLGMDEMTRLRVFWRVAVAFSDAGYTERAMAAFQAQAELTYHQSSSLRFQTEESKLDALEEFWDSETTRIGEPEAKGWAAWFDSGKPEPITFPPSRKAEHDISHMDPYIRWSAQELQDDKISLLPRRTVDEDEGSDPYSTILFSDIRPLLFSLTSVQARRAFRIIWLSFLGLNIPGFVNSLSETPTETSDDRWASKHLNSEAFFQAIFPSLSSVRRITGDSELGVLIGREPEYCSVFGPVKNSRFDVLKPLDIIGKTGWTVWDKRDVEGVDEDIVREVFRMCRFQQDETEWDDLMLAFETAVNPKNAVKKSKTALAKSPDSLPRWAAHARIERIRGRFDDTRKVYQNVLSSTPSPSSYSTIWWDWAELEWLSNNPDAALQVILRSSGTHGTGGIVILRAKRHMDDLINQIPTSQWKDREGWIKLRALLELLSSSIRGALSYLDTALLSLSPGSTSHESLTIAVLLFVYYDGVVLKDPIPPSLLRERAEQAIGLYPNNTIVLGFFLESQKGERVWGRMRALLGEHDVHDISKEKGVARRIADVWIAGWEKDRWEAEIERTRNGLSNAVLHER</sequence>
<dbReference type="PANTHER" id="PTHR13471">
    <property type="entry name" value="TETRATRICOPEPTIDE-LIKE HELICAL"/>
    <property type="match status" value="1"/>
</dbReference>
<comment type="subcellular location">
    <subcellularLocation>
        <location evidence="1">Nucleus</location>
    </subcellularLocation>
</comment>
<feature type="compositionally biased region" description="Low complexity" evidence="4">
    <location>
        <begin position="1"/>
        <end position="22"/>
    </location>
</feature>
<feature type="compositionally biased region" description="Polar residues" evidence="4">
    <location>
        <begin position="98"/>
        <end position="110"/>
    </location>
</feature>
<keyword evidence="6" id="KW-1185">Reference proteome</keyword>
<name>A0AAW0GNF9_9APHY</name>
<feature type="region of interest" description="Disordered" evidence="4">
    <location>
        <begin position="173"/>
        <end position="263"/>
    </location>
</feature>
<dbReference type="GO" id="GO:0031048">
    <property type="term" value="P:regulatory ncRNA-mediated heterochromatin formation"/>
    <property type="evidence" value="ECO:0007669"/>
    <property type="project" value="TreeGrafter"/>
</dbReference>
<dbReference type="InterPro" id="IPR011990">
    <property type="entry name" value="TPR-like_helical_dom_sf"/>
</dbReference>
<proteinExistence type="inferred from homology"/>
<reference evidence="5 6" key="1">
    <citation type="submission" date="2022-09" db="EMBL/GenBank/DDBJ databases">
        <authorList>
            <person name="Palmer J.M."/>
        </authorList>
    </citation>
    <scope>NUCLEOTIDE SEQUENCE [LARGE SCALE GENOMIC DNA]</scope>
    <source>
        <strain evidence="5 6">DSM 7382</strain>
    </source>
</reference>
<dbReference type="InterPro" id="IPR013633">
    <property type="entry name" value="NRDE-2"/>
</dbReference>
<dbReference type="SUPFAM" id="SSF48452">
    <property type="entry name" value="TPR-like"/>
    <property type="match status" value="1"/>
</dbReference>
<dbReference type="PANTHER" id="PTHR13471:SF0">
    <property type="entry name" value="NUCLEAR EXOSOME REGULATOR NRDE2"/>
    <property type="match status" value="1"/>
</dbReference>
<evidence type="ECO:0000313" key="5">
    <source>
        <dbReference type="EMBL" id="KAK7694898.1"/>
    </source>
</evidence>
<evidence type="ECO:0000256" key="2">
    <source>
        <dbReference type="ARBA" id="ARBA00009265"/>
    </source>
</evidence>
<comment type="caution">
    <text evidence="5">The sequence shown here is derived from an EMBL/GenBank/DDBJ whole genome shotgun (WGS) entry which is preliminary data.</text>
</comment>
<accession>A0AAW0GNF9</accession>
<dbReference type="Gene3D" id="1.25.40.10">
    <property type="entry name" value="Tetratricopeptide repeat domain"/>
    <property type="match status" value="1"/>
</dbReference>
<dbReference type="GO" id="GO:0071013">
    <property type="term" value="C:catalytic step 2 spliceosome"/>
    <property type="evidence" value="ECO:0007669"/>
    <property type="project" value="TreeGrafter"/>
</dbReference>
<dbReference type="GO" id="GO:1902369">
    <property type="term" value="P:negative regulation of RNA catabolic process"/>
    <property type="evidence" value="ECO:0007669"/>
    <property type="project" value="TreeGrafter"/>
</dbReference>
<dbReference type="AlphaFoldDB" id="A0AAW0GNF9"/>
<dbReference type="EMBL" id="JASBNA010000002">
    <property type="protein sequence ID" value="KAK7694898.1"/>
    <property type="molecule type" value="Genomic_DNA"/>
</dbReference>
<evidence type="ECO:0000256" key="3">
    <source>
        <dbReference type="ARBA" id="ARBA00023242"/>
    </source>
</evidence>
<feature type="region of interest" description="Disordered" evidence="4">
    <location>
        <begin position="1"/>
        <end position="111"/>
    </location>
</feature>
<evidence type="ECO:0000256" key="4">
    <source>
        <dbReference type="SAM" id="MobiDB-lite"/>
    </source>
</evidence>
<feature type="compositionally biased region" description="Basic residues" evidence="4">
    <location>
        <begin position="75"/>
        <end position="85"/>
    </location>
</feature>
<dbReference type="Pfam" id="PF08424">
    <property type="entry name" value="NRDE-2"/>
    <property type="match status" value="1"/>
</dbReference>